<dbReference type="SMART" id="SM00355">
    <property type="entry name" value="ZnF_C2H2"/>
    <property type="match status" value="5"/>
</dbReference>
<reference evidence="11 12" key="1">
    <citation type="journal article" date="2018" name="IMA Fungus">
        <title>IMA Genome-F 9: Draft genome sequence of Annulohypoxylon stygium, Aspergillus mulundensis, Berkeleyomyces basicola (syn. Thielaviopsis basicola), Ceratocystis smalleyi, two Cercospora beticola strains, Coleophoma cylindrospora, Fusarium fracticaudum, Phialophora cf. hyalina, and Morchella septimelata.</title>
        <authorList>
            <person name="Wingfield B.D."/>
            <person name="Bills G.F."/>
            <person name="Dong Y."/>
            <person name="Huang W."/>
            <person name="Nel W.J."/>
            <person name="Swalarsk-Parry B.S."/>
            <person name="Vaghefi N."/>
            <person name="Wilken P.M."/>
            <person name="An Z."/>
            <person name="de Beer Z.W."/>
            <person name="De Vos L."/>
            <person name="Chen L."/>
            <person name="Duong T.A."/>
            <person name="Gao Y."/>
            <person name="Hammerbacher A."/>
            <person name="Kikkert J.R."/>
            <person name="Li Y."/>
            <person name="Li H."/>
            <person name="Li K."/>
            <person name="Li Q."/>
            <person name="Liu X."/>
            <person name="Ma X."/>
            <person name="Naidoo K."/>
            <person name="Pethybridge S.J."/>
            <person name="Sun J."/>
            <person name="Steenkamp E.T."/>
            <person name="van der Nest M.A."/>
            <person name="van Wyk S."/>
            <person name="Wingfield M.J."/>
            <person name="Xiong C."/>
            <person name="Yue Q."/>
            <person name="Zhang X."/>
        </authorList>
    </citation>
    <scope>NUCLEOTIDE SEQUENCE [LARGE SCALE GENOMIC DNA]</scope>
    <source>
        <strain evidence="11 12">BP 5553</strain>
    </source>
</reference>
<feature type="compositionally biased region" description="Low complexity" evidence="9">
    <location>
        <begin position="496"/>
        <end position="540"/>
    </location>
</feature>
<dbReference type="InterPro" id="IPR036236">
    <property type="entry name" value="Znf_C2H2_sf"/>
</dbReference>
<dbReference type="GO" id="GO:0006357">
    <property type="term" value="P:regulation of transcription by RNA polymerase II"/>
    <property type="evidence" value="ECO:0007669"/>
    <property type="project" value="TreeGrafter"/>
</dbReference>
<gene>
    <name evidence="11" type="ORF">BP5553_08531</name>
</gene>
<keyword evidence="3 8" id="KW-0863">Zinc-finger</keyword>
<evidence type="ECO:0000256" key="1">
    <source>
        <dbReference type="ARBA" id="ARBA00004123"/>
    </source>
</evidence>
<sequence>MGDPEPFNSSDIEFSPVQKRYANAGAASIASMRDRLFEDRISSKKRVRGLTDVRGAPGTQYGRGLWLNRFENHVKATTMQIDPQTGPDIVTILRFVDTIVKHIRGRGVDDATPLRSCIRKGIQSLFSGLTFEYPKFNLTRHECTKLDALIDTLASEKKLLRGKRRAKNEWIGVALVENMSRCWLQAALDCGCLSWDVVIHRAMTVVLQSALCCRAGEISKSCGYTVEFMRWSHLVMTLPPGQNTLDDVHLTCQVNYMKGKKGEMNDDWDVPLRTLRDPALNVVCPVKLLLIQALRSGNISSLDDALTQASLRRDRTVQWLHPDRPVLPQLRKCSAFIAWDVAAGAGQVNKSTKDLALVSGVLANVISHDLRRGAFRDLANAKPSSHDSIGVATREVARVAGHAATSYLKGTTDKYVGEVEKDTYTARAEQMFVSRKTPAIGSPYKKRRLTKSEIDNHCKENNIDPADKNGRQRAGEAMHRQRKTDWIESEKSKPWTPSISSRTSVSTPTTASSNATTTPASAPVMTPTSTISSATTAPDTPIDPRLLLLDGVGATPASTASSATTASASPNDQHLLLLDGVDVVIEDSTAQRLESLVYGSGEDLGGDEEAMGLDIVLGNADSSSGTSILTLPGREFVEALSKINIVRCQQLERHTSTLDELFPVHCPMGNARDYPSLFTYSCAMCQDYSTRSRDNLRVHQHSCKGKDAKDKQEKLYICDREGCGSAFSDSSTLQGHMDGVHSWDPTTCTIPGCTDDRVFSTRVTLNNHITQRHHPIEPAMHCSFPGCKSSTLWSQRHNYKEHLKLRHHLVSAALQKPYLPQNESSQKVSTSRFQSTECPIGGSPACKKIFKRPQDLTRHLTRWTHGLSTEEAKKITRGGEIGQGVQGSVDGEDGYSAEGA</sequence>
<feature type="compositionally biased region" description="Basic and acidic residues" evidence="9">
    <location>
        <begin position="450"/>
        <end position="493"/>
    </location>
</feature>
<dbReference type="GO" id="GO:0008270">
    <property type="term" value="F:zinc ion binding"/>
    <property type="evidence" value="ECO:0007669"/>
    <property type="project" value="UniProtKB-KW"/>
</dbReference>
<feature type="domain" description="C2H2-type" evidence="10">
    <location>
        <begin position="716"/>
        <end position="746"/>
    </location>
</feature>
<dbReference type="Proteomes" id="UP000254866">
    <property type="component" value="Unassembled WGS sequence"/>
</dbReference>
<dbReference type="PANTHER" id="PTHR46179:SF13">
    <property type="entry name" value="C2H2-TYPE DOMAIN-CONTAINING PROTEIN"/>
    <property type="match status" value="1"/>
</dbReference>
<comment type="caution">
    <text evidence="11">The sequence shown here is derived from an EMBL/GenBank/DDBJ whole genome shotgun (WGS) entry which is preliminary data.</text>
</comment>
<feature type="compositionally biased region" description="Acidic residues" evidence="9">
    <location>
        <begin position="890"/>
        <end position="900"/>
    </location>
</feature>
<evidence type="ECO:0000256" key="6">
    <source>
        <dbReference type="ARBA" id="ARBA00023163"/>
    </source>
</evidence>
<evidence type="ECO:0000256" key="5">
    <source>
        <dbReference type="ARBA" id="ARBA00023015"/>
    </source>
</evidence>
<name>A0A370TEH1_9HELO</name>
<evidence type="ECO:0000256" key="4">
    <source>
        <dbReference type="ARBA" id="ARBA00022833"/>
    </source>
</evidence>
<evidence type="ECO:0000259" key="10">
    <source>
        <dbReference type="PROSITE" id="PS50157"/>
    </source>
</evidence>
<keyword evidence="6" id="KW-0804">Transcription</keyword>
<dbReference type="GeneID" id="43601380"/>
<dbReference type="InterPro" id="IPR013087">
    <property type="entry name" value="Znf_C2H2_type"/>
</dbReference>
<dbReference type="AlphaFoldDB" id="A0A370TEH1"/>
<dbReference type="SUPFAM" id="SSF57667">
    <property type="entry name" value="beta-beta-alpha zinc fingers"/>
    <property type="match status" value="1"/>
</dbReference>
<dbReference type="OrthoDB" id="4369634at2759"/>
<evidence type="ECO:0000313" key="12">
    <source>
        <dbReference type="Proteomes" id="UP000254866"/>
    </source>
</evidence>
<dbReference type="PROSITE" id="PS00028">
    <property type="entry name" value="ZINC_FINGER_C2H2_1"/>
    <property type="match status" value="1"/>
</dbReference>
<evidence type="ECO:0000256" key="3">
    <source>
        <dbReference type="ARBA" id="ARBA00022771"/>
    </source>
</evidence>
<feature type="region of interest" description="Disordered" evidence="9">
    <location>
        <begin position="874"/>
        <end position="900"/>
    </location>
</feature>
<evidence type="ECO:0000256" key="2">
    <source>
        <dbReference type="ARBA" id="ARBA00022723"/>
    </source>
</evidence>
<evidence type="ECO:0000313" key="11">
    <source>
        <dbReference type="EMBL" id="RDL33092.1"/>
    </source>
</evidence>
<keyword evidence="2" id="KW-0479">Metal-binding</keyword>
<keyword evidence="4" id="KW-0862">Zinc</keyword>
<dbReference type="GO" id="GO:0005634">
    <property type="term" value="C:nucleus"/>
    <property type="evidence" value="ECO:0007669"/>
    <property type="project" value="UniProtKB-SubCell"/>
</dbReference>
<protein>
    <recommendedName>
        <fullName evidence="10">C2H2-type domain-containing protein</fullName>
    </recommendedName>
</protein>
<dbReference type="STRING" id="2656787.A0A370TEH1"/>
<comment type="subcellular location">
    <subcellularLocation>
        <location evidence="1">Nucleus</location>
    </subcellularLocation>
</comment>
<keyword evidence="7" id="KW-0539">Nucleus</keyword>
<dbReference type="PANTHER" id="PTHR46179">
    <property type="entry name" value="ZINC FINGER PROTEIN"/>
    <property type="match status" value="1"/>
</dbReference>
<keyword evidence="12" id="KW-1185">Reference proteome</keyword>
<keyword evidence="5" id="KW-0805">Transcription regulation</keyword>
<dbReference type="EMBL" id="NPIC01000009">
    <property type="protein sequence ID" value="RDL33092.1"/>
    <property type="molecule type" value="Genomic_DNA"/>
</dbReference>
<accession>A0A370TEH1</accession>
<evidence type="ECO:0000256" key="9">
    <source>
        <dbReference type="SAM" id="MobiDB-lite"/>
    </source>
</evidence>
<organism evidence="11 12">
    <name type="scientific">Venustampulla echinocandica</name>
    <dbReference type="NCBI Taxonomy" id="2656787"/>
    <lineage>
        <taxon>Eukaryota</taxon>
        <taxon>Fungi</taxon>
        <taxon>Dikarya</taxon>
        <taxon>Ascomycota</taxon>
        <taxon>Pezizomycotina</taxon>
        <taxon>Leotiomycetes</taxon>
        <taxon>Helotiales</taxon>
        <taxon>Pleuroascaceae</taxon>
        <taxon>Venustampulla</taxon>
    </lineage>
</organism>
<feature type="region of interest" description="Disordered" evidence="9">
    <location>
        <begin position="443"/>
        <end position="546"/>
    </location>
</feature>
<dbReference type="Gene3D" id="3.30.160.60">
    <property type="entry name" value="Classic Zinc Finger"/>
    <property type="match status" value="1"/>
</dbReference>
<evidence type="ECO:0000256" key="8">
    <source>
        <dbReference type="PROSITE-ProRule" id="PRU00042"/>
    </source>
</evidence>
<dbReference type="InterPro" id="IPR051061">
    <property type="entry name" value="Zinc_finger_trans_reg"/>
</dbReference>
<proteinExistence type="predicted"/>
<evidence type="ECO:0000256" key="7">
    <source>
        <dbReference type="ARBA" id="ARBA00023242"/>
    </source>
</evidence>
<dbReference type="RefSeq" id="XP_031866585.1">
    <property type="nucleotide sequence ID" value="XM_032017154.1"/>
</dbReference>
<dbReference type="PROSITE" id="PS50157">
    <property type="entry name" value="ZINC_FINGER_C2H2_2"/>
    <property type="match status" value="1"/>
</dbReference>